<dbReference type="InterPro" id="IPR008805">
    <property type="entry name" value="RIB43A"/>
</dbReference>
<evidence type="ECO:0000256" key="9">
    <source>
        <dbReference type="ARBA" id="ARBA00046435"/>
    </source>
</evidence>
<sequence length="210" mass="25409">MFESRIILEKEKKEKEKLQRMRMLEEERKKRIFNPKKRMIGIEVKELEKQLHEKKSQSDLEKAIENRYYKGQMYAIAEADKMEKQIMETRRKINQEINNFRKNYQRKREEERSENKCLTEPGISSGLFFDGEDNSASDRKLLQIQQQKCWLQQQISEKKQLSKEICFAEKLHSDALKARENRSLNLESLEKECRRQMELVVKDYNKTLVK</sequence>
<dbReference type="PANTHER" id="PTHR14517">
    <property type="entry name" value="RIB43A-RELATED"/>
    <property type="match status" value="1"/>
</dbReference>
<keyword evidence="12" id="KW-1185">Reference proteome</keyword>
<keyword evidence="8" id="KW-0966">Cell projection</keyword>
<keyword evidence="5 10" id="KW-0175">Coiled coil</keyword>
<proteinExistence type="inferred from homology"/>
<feature type="coiled-coil region" evidence="10">
    <location>
        <begin position="79"/>
        <end position="114"/>
    </location>
</feature>
<dbReference type="OrthoDB" id="429119at2759"/>
<comment type="similarity">
    <text evidence="2">Belongs to the RIB43A family.</text>
</comment>
<accession>A0A9P0ECC2</accession>
<keyword evidence="7" id="KW-0206">Cytoskeleton</keyword>
<evidence type="ECO:0000256" key="1">
    <source>
        <dbReference type="ARBA" id="ARBA00004611"/>
    </source>
</evidence>
<evidence type="ECO:0000256" key="4">
    <source>
        <dbReference type="ARBA" id="ARBA00022846"/>
    </source>
</evidence>
<dbReference type="PANTHER" id="PTHR14517:SF6">
    <property type="entry name" value="RE41410P"/>
    <property type="match status" value="1"/>
</dbReference>
<organism evidence="11 12">
    <name type="scientific">Nezara viridula</name>
    <name type="common">Southern green stink bug</name>
    <name type="synonym">Cimex viridulus</name>
    <dbReference type="NCBI Taxonomy" id="85310"/>
    <lineage>
        <taxon>Eukaryota</taxon>
        <taxon>Metazoa</taxon>
        <taxon>Ecdysozoa</taxon>
        <taxon>Arthropoda</taxon>
        <taxon>Hexapoda</taxon>
        <taxon>Insecta</taxon>
        <taxon>Pterygota</taxon>
        <taxon>Neoptera</taxon>
        <taxon>Paraneoptera</taxon>
        <taxon>Hemiptera</taxon>
        <taxon>Heteroptera</taxon>
        <taxon>Panheteroptera</taxon>
        <taxon>Pentatomomorpha</taxon>
        <taxon>Pentatomoidea</taxon>
        <taxon>Pentatomidae</taxon>
        <taxon>Pentatominae</taxon>
        <taxon>Nezara</taxon>
    </lineage>
</organism>
<evidence type="ECO:0000256" key="10">
    <source>
        <dbReference type="SAM" id="Coils"/>
    </source>
</evidence>
<evidence type="ECO:0000313" key="11">
    <source>
        <dbReference type="EMBL" id="CAH1393910.1"/>
    </source>
</evidence>
<keyword evidence="3" id="KW-0963">Cytoplasm</keyword>
<keyword evidence="6" id="KW-0969">Cilium</keyword>
<dbReference type="Proteomes" id="UP001152798">
    <property type="component" value="Chromosome 2"/>
</dbReference>
<evidence type="ECO:0000256" key="3">
    <source>
        <dbReference type="ARBA" id="ARBA00022490"/>
    </source>
</evidence>
<protein>
    <submittedName>
        <fullName evidence="11">Uncharacterized protein</fullName>
    </submittedName>
</protein>
<dbReference type="AlphaFoldDB" id="A0A9P0ECC2"/>
<reference evidence="11" key="1">
    <citation type="submission" date="2022-01" db="EMBL/GenBank/DDBJ databases">
        <authorList>
            <person name="King R."/>
        </authorList>
    </citation>
    <scope>NUCLEOTIDE SEQUENCE</scope>
</reference>
<evidence type="ECO:0000256" key="7">
    <source>
        <dbReference type="ARBA" id="ARBA00023212"/>
    </source>
</evidence>
<evidence type="ECO:0000256" key="8">
    <source>
        <dbReference type="ARBA" id="ARBA00023273"/>
    </source>
</evidence>
<dbReference type="EMBL" id="OV725078">
    <property type="protein sequence ID" value="CAH1393910.1"/>
    <property type="molecule type" value="Genomic_DNA"/>
</dbReference>
<comment type="subcellular location">
    <subcellularLocation>
        <location evidence="1">Cytoplasm</location>
        <location evidence="1">Cytoskeleton</location>
        <location evidence="1">Flagellum axoneme</location>
    </subcellularLocation>
</comment>
<evidence type="ECO:0000256" key="6">
    <source>
        <dbReference type="ARBA" id="ARBA00023069"/>
    </source>
</evidence>
<name>A0A9P0ECC2_NEZVI</name>
<gene>
    <name evidence="11" type="ORF">NEZAVI_LOCUS4515</name>
</gene>
<comment type="subunit">
    <text evidence="9">Microtubule inner protein component of sperm flagellar doublet microtubules.</text>
</comment>
<evidence type="ECO:0000256" key="5">
    <source>
        <dbReference type="ARBA" id="ARBA00023054"/>
    </source>
</evidence>
<evidence type="ECO:0000313" key="12">
    <source>
        <dbReference type="Proteomes" id="UP001152798"/>
    </source>
</evidence>
<keyword evidence="4" id="KW-0282">Flagellum</keyword>
<evidence type="ECO:0000256" key="2">
    <source>
        <dbReference type="ARBA" id="ARBA00006875"/>
    </source>
</evidence>
<dbReference type="Pfam" id="PF05914">
    <property type="entry name" value="RIB43A"/>
    <property type="match status" value="1"/>
</dbReference>